<organism evidence="1 2">
    <name type="scientific">Hevea brasiliensis</name>
    <name type="common">Para rubber tree</name>
    <name type="synonym">Siphonia brasiliensis</name>
    <dbReference type="NCBI Taxonomy" id="3981"/>
    <lineage>
        <taxon>Eukaryota</taxon>
        <taxon>Viridiplantae</taxon>
        <taxon>Streptophyta</taxon>
        <taxon>Embryophyta</taxon>
        <taxon>Tracheophyta</taxon>
        <taxon>Spermatophyta</taxon>
        <taxon>Magnoliopsida</taxon>
        <taxon>eudicotyledons</taxon>
        <taxon>Gunneridae</taxon>
        <taxon>Pentapetalae</taxon>
        <taxon>rosids</taxon>
        <taxon>fabids</taxon>
        <taxon>Malpighiales</taxon>
        <taxon>Euphorbiaceae</taxon>
        <taxon>Crotonoideae</taxon>
        <taxon>Micrandreae</taxon>
        <taxon>Hevea</taxon>
    </lineage>
</organism>
<dbReference type="AlphaFoldDB" id="A0A6A6MR41"/>
<reference evidence="1 2" key="1">
    <citation type="journal article" date="2020" name="Mol. Plant">
        <title>The Chromosome-Based Rubber Tree Genome Provides New Insights into Spurge Genome Evolution and Rubber Biosynthesis.</title>
        <authorList>
            <person name="Liu J."/>
            <person name="Shi C."/>
            <person name="Shi C.C."/>
            <person name="Li W."/>
            <person name="Zhang Q.J."/>
            <person name="Zhang Y."/>
            <person name="Li K."/>
            <person name="Lu H.F."/>
            <person name="Shi C."/>
            <person name="Zhu S.T."/>
            <person name="Xiao Z.Y."/>
            <person name="Nan H."/>
            <person name="Yue Y."/>
            <person name="Zhu X.G."/>
            <person name="Wu Y."/>
            <person name="Hong X.N."/>
            <person name="Fan G.Y."/>
            <person name="Tong Y."/>
            <person name="Zhang D."/>
            <person name="Mao C.L."/>
            <person name="Liu Y.L."/>
            <person name="Hao S.J."/>
            <person name="Liu W.Q."/>
            <person name="Lv M.Q."/>
            <person name="Zhang H.B."/>
            <person name="Liu Y."/>
            <person name="Hu-Tang G.R."/>
            <person name="Wang J.P."/>
            <person name="Wang J.H."/>
            <person name="Sun Y.H."/>
            <person name="Ni S.B."/>
            <person name="Chen W.B."/>
            <person name="Zhang X.C."/>
            <person name="Jiao Y.N."/>
            <person name="Eichler E.E."/>
            <person name="Li G.H."/>
            <person name="Liu X."/>
            <person name="Gao L.Z."/>
        </authorList>
    </citation>
    <scope>NUCLEOTIDE SEQUENCE [LARGE SCALE GENOMIC DNA]</scope>
    <source>
        <strain evidence="2">cv. GT1</strain>
        <tissue evidence="1">Leaf</tissue>
    </source>
</reference>
<sequence length="160" mass="18025">MTVKSIQETQDRVSDLGIQQKSKDFSLAEIASESGDHYGKIVRVKECTEAEMDREGRRSSEETEELPKFVVHSQVLRIRKEELHLGEDIGEGLNAKDKVINASFGQNTQLRRMASVVDLVFFSRPILPCSPLSGKTTERRAADDEKMELDMDALLQCRLG</sequence>
<evidence type="ECO:0000313" key="1">
    <source>
        <dbReference type="EMBL" id="KAF2316261.1"/>
    </source>
</evidence>
<dbReference type="EMBL" id="JAAGAX010000005">
    <property type="protein sequence ID" value="KAF2316261.1"/>
    <property type="molecule type" value="Genomic_DNA"/>
</dbReference>
<comment type="caution">
    <text evidence="1">The sequence shown here is derived from an EMBL/GenBank/DDBJ whole genome shotgun (WGS) entry which is preliminary data.</text>
</comment>
<accession>A0A6A6MR41</accession>
<name>A0A6A6MR41_HEVBR</name>
<gene>
    <name evidence="1" type="ORF">GH714_041602</name>
</gene>
<dbReference type="Proteomes" id="UP000467840">
    <property type="component" value="Chromosome 15"/>
</dbReference>
<proteinExistence type="predicted"/>
<protein>
    <submittedName>
        <fullName evidence="1">Uncharacterized protein</fullName>
    </submittedName>
</protein>
<evidence type="ECO:0000313" key="2">
    <source>
        <dbReference type="Proteomes" id="UP000467840"/>
    </source>
</evidence>
<keyword evidence="2" id="KW-1185">Reference proteome</keyword>